<comment type="caution">
    <text evidence="1">The sequence shown here is derived from an EMBL/GenBank/DDBJ whole genome shotgun (WGS) entry which is preliminary data.</text>
</comment>
<accession>A0ABY6W628</accession>
<organism evidence="1 2">
    <name type="scientific">Pandoraea soli</name>
    <dbReference type="NCBI Taxonomy" id="2508293"/>
    <lineage>
        <taxon>Bacteria</taxon>
        <taxon>Pseudomonadati</taxon>
        <taxon>Pseudomonadota</taxon>
        <taxon>Betaproteobacteria</taxon>
        <taxon>Burkholderiales</taxon>
        <taxon>Burkholderiaceae</taxon>
        <taxon>Pandoraea</taxon>
    </lineage>
</organism>
<dbReference type="EMBL" id="CABPSG010000012">
    <property type="protein sequence ID" value="VVE31007.1"/>
    <property type="molecule type" value="Genomic_DNA"/>
</dbReference>
<reference evidence="1 2" key="1">
    <citation type="submission" date="2019-08" db="EMBL/GenBank/DDBJ databases">
        <authorList>
            <person name="Peeters C."/>
        </authorList>
    </citation>
    <scope>NUCLEOTIDE SEQUENCE [LARGE SCALE GENOMIC DNA]</scope>
    <source>
        <strain evidence="1 2">LMG 31014</strain>
    </source>
</reference>
<name>A0ABY6W628_9BURK</name>
<keyword evidence="2" id="KW-1185">Reference proteome</keyword>
<evidence type="ECO:0000313" key="1">
    <source>
        <dbReference type="EMBL" id="VVE31007.1"/>
    </source>
</evidence>
<gene>
    <name evidence="1" type="ORF">PSO31014_03633</name>
</gene>
<dbReference type="Proteomes" id="UP000405357">
    <property type="component" value="Unassembled WGS sequence"/>
</dbReference>
<sequence length="91" mass="9758">MKCPNSCPAPQPLTSGTPLPASIAPALRVALLRMSRTQSAKDTVVRGLRALADNKKASSMVDEAFSVRTTRPGAPSHALHRHYTCMFITVV</sequence>
<protein>
    <submittedName>
        <fullName evidence="1">AAA family ATPase</fullName>
    </submittedName>
</protein>
<proteinExistence type="predicted"/>
<evidence type="ECO:0000313" key="2">
    <source>
        <dbReference type="Proteomes" id="UP000405357"/>
    </source>
</evidence>